<dbReference type="Proteomes" id="UP001595617">
    <property type="component" value="Unassembled WGS sequence"/>
</dbReference>
<accession>A0ABV7ZXM3</accession>
<evidence type="ECO:0000256" key="3">
    <source>
        <dbReference type="ARBA" id="ARBA00023157"/>
    </source>
</evidence>
<dbReference type="InterPro" id="IPR016154">
    <property type="entry name" value="Heat_shock_Hsp33_C"/>
</dbReference>
<keyword evidence="4" id="KW-0143">Chaperone</keyword>
<dbReference type="RefSeq" id="WP_380693385.1">
    <property type="nucleotide sequence ID" value="NZ_JBHRYR010000002.1"/>
</dbReference>
<dbReference type="PANTHER" id="PTHR30111:SF1">
    <property type="entry name" value="33 KDA CHAPERONIN"/>
    <property type="match status" value="1"/>
</dbReference>
<protein>
    <submittedName>
        <fullName evidence="6">Hsp33 family molecular chaperone HslO</fullName>
    </submittedName>
</protein>
<dbReference type="CDD" id="cd00498">
    <property type="entry name" value="Hsp33"/>
    <property type="match status" value="1"/>
</dbReference>
<keyword evidence="1" id="KW-0963">Cytoplasm</keyword>
<evidence type="ECO:0000256" key="2">
    <source>
        <dbReference type="ARBA" id="ARBA00022833"/>
    </source>
</evidence>
<dbReference type="PIRSF" id="PIRSF005261">
    <property type="entry name" value="Heat_shock_Hsp33"/>
    <property type="match status" value="1"/>
</dbReference>
<evidence type="ECO:0000313" key="6">
    <source>
        <dbReference type="EMBL" id="MFC3851880.1"/>
    </source>
</evidence>
<dbReference type="EMBL" id="JBHRYR010000002">
    <property type="protein sequence ID" value="MFC3851880.1"/>
    <property type="molecule type" value="Genomic_DNA"/>
</dbReference>
<reference evidence="7" key="1">
    <citation type="journal article" date="2019" name="Int. J. Syst. Evol. Microbiol.">
        <title>The Global Catalogue of Microorganisms (GCM) 10K type strain sequencing project: providing services to taxonomists for standard genome sequencing and annotation.</title>
        <authorList>
            <consortium name="The Broad Institute Genomics Platform"/>
            <consortium name="The Broad Institute Genome Sequencing Center for Infectious Disease"/>
            <person name="Wu L."/>
            <person name="Ma J."/>
        </authorList>
    </citation>
    <scope>NUCLEOTIDE SEQUENCE [LARGE SCALE GENOMIC DNA]</scope>
    <source>
        <strain evidence="7">IBRC 10765</strain>
    </source>
</reference>
<organism evidence="6 7">
    <name type="scientific">Saccharospirillum mangrovi</name>
    <dbReference type="NCBI Taxonomy" id="2161747"/>
    <lineage>
        <taxon>Bacteria</taxon>
        <taxon>Pseudomonadati</taxon>
        <taxon>Pseudomonadota</taxon>
        <taxon>Gammaproteobacteria</taxon>
        <taxon>Oceanospirillales</taxon>
        <taxon>Saccharospirillaceae</taxon>
        <taxon>Saccharospirillum</taxon>
    </lineage>
</organism>
<gene>
    <name evidence="6" type="primary">hslO</name>
    <name evidence="6" type="ORF">ACFOOG_03445</name>
</gene>
<dbReference type="SUPFAM" id="SSF64397">
    <property type="entry name" value="Hsp33 domain"/>
    <property type="match status" value="1"/>
</dbReference>
<keyword evidence="5" id="KW-0676">Redox-active center</keyword>
<dbReference type="NCBIfam" id="NF001033">
    <property type="entry name" value="PRK00114.1"/>
    <property type="match status" value="1"/>
</dbReference>
<dbReference type="Gene3D" id="3.55.30.10">
    <property type="entry name" value="Hsp33 domain"/>
    <property type="match status" value="1"/>
</dbReference>
<evidence type="ECO:0000313" key="7">
    <source>
        <dbReference type="Proteomes" id="UP001595617"/>
    </source>
</evidence>
<dbReference type="InterPro" id="IPR023212">
    <property type="entry name" value="Hsp33_helix_hairpin_bin_dom_sf"/>
</dbReference>
<sequence>MSNPDTRQRFMFDDLAIRGELVGLVKTYQDVLTQHTYPAPLQRLLGEFMAAVTLLSNTLKFDGILSLQARGNGQARLVMAECQNQSQLRAIAQYNDDFIDSGAILGEGTLAITIDPKDGKRYQGIVELRDHGLADALEAYFQQSEQIRTRIWLAADGHRAAGMLLQALPGSASESSLIRDADGWDRVTMLANTVTDEELLQVSNTDLLYRLFNEERVQTYPAGELHFACTCSQERSANAVASLGYDSALELIEQQGVIQVDCQFCRAHYRFTRADVEQLFADQKSALN</sequence>
<keyword evidence="2" id="KW-0862">Zinc</keyword>
<dbReference type="InterPro" id="IPR000397">
    <property type="entry name" value="Heat_shock_Hsp33"/>
</dbReference>
<dbReference type="Gene3D" id="1.10.287.480">
    <property type="entry name" value="helix hairpin bin"/>
    <property type="match status" value="1"/>
</dbReference>
<proteinExistence type="predicted"/>
<dbReference type="PANTHER" id="PTHR30111">
    <property type="entry name" value="33 KDA CHAPERONIN"/>
    <property type="match status" value="1"/>
</dbReference>
<dbReference type="Pfam" id="PF01430">
    <property type="entry name" value="HSP33"/>
    <property type="match status" value="1"/>
</dbReference>
<name>A0ABV7ZXM3_9GAMM</name>
<evidence type="ECO:0000256" key="5">
    <source>
        <dbReference type="ARBA" id="ARBA00023284"/>
    </source>
</evidence>
<comment type="caution">
    <text evidence="6">The sequence shown here is derived from an EMBL/GenBank/DDBJ whole genome shotgun (WGS) entry which is preliminary data.</text>
</comment>
<dbReference type="Gene3D" id="3.90.1280.10">
    <property type="entry name" value="HSP33 redox switch-like"/>
    <property type="match status" value="1"/>
</dbReference>
<evidence type="ECO:0000256" key="4">
    <source>
        <dbReference type="ARBA" id="ARBA00023186"/>
    </source>
</evidence>
<dbReference type="SUPFAM" id="SSF118352">
    <property type="entry name" value="HSP33 redox switch-like"/>
    <property type="match status" value="1"/>
</dbReference>
<keyword evidence="3" id="KW-1015">Disulfide bond</keyword>
<keyword evidence="7" id="KW-1185">Reference proteome</keyword>
<dbReference type="InterPro" id="IPR016153">
    <property type="entry name" value="Heat_shock_Hsp33_N"/>
</dbReference>
<evidence type="ECO:0000256" key="1">
    <source>
        <dbReference type="ARBA" id="ARBA00022490"/>
    </source>
</evidence>